<dbReference type="SUPFAM" id="SSF51261">
    <property type="entry name" value="Duplicated hybrid motif"/>
    <property type="match status" value="1"/>
</dbReference>
<dbReference type="HOGENOM" id="CLU_2170874_0_0_1"/>
<feature type="domain" description="M23ase beta-sheet core" evidence="2">
    <location>
        <begin position="4"/>
        <end position="40"/>
    </location>
</feature>
<name>T0JW67_COLGC</name>
<dbReference type="CDD" id="cd12797">
    <property type="entry name" value="M23_peptidase"/>
    <property type="match status" value="1"/>
</dbReference>
<accession>T0JW67</accession>
<dbReference type="GO" id="GO:0004222">
    <property type="term" value="F:metalloendopeptidase activity"/>
    <property type="evidence" value="ECO:0007669"/>
    <property type="project" value="TreeGrafter"/>
</dbReference>
<reference evidence="4" key="1">
    <citation type="journal article" date="2013" name="Mol. Plant Microbe Interact.">
        <title>Global aspects of pacC regulation of pathogenicity genes in Colletotrichum gloeosporioides as revealed by transcriptome analysis.</title>
        <authorList>
            <person name="Alkan N."/>
            <person name="Meng X."/>
            <person name="Friedlander G."/>
            <person name="Reuveni E."/>
            <person name="Sukno S."/>
            <person name="Sherman A."/>
            <person name="Thon M."/>
            <person name="Fluhr R."/>
            <person name="Prusky D."/>
        </authorList>
    </citation>
    <scope>NUCLEOTIDE SEQUENCE [LARGE SCALE GENOMIC DNA]</scope>
    <source>
        <strain evidence="4">Cg-14</strain>
    </source>
</reference>
<dbReference type="AlphaFoldDB" id="T0JW67"/>
<evidence type="ECO:0000313" key="3">
    <source>
        <dbReference type="EMBL" id="EQB43609.1"/>
    </source>
</evidence>
<evidence type="ECO:0000259" key="2">
    <source>
        <dbReference type="Pfam" id="PF01551"/>
    </source>
</evidence>
<dbReference type="InterPro" id="IPR011055">
    <property type="entry name" value="Dup_hybrid_motif"/>
</dbReference>
<sequence length="110" mass="12561">MQKGLNVKAGQKVQAGQTLGKMGSTGRSTGTHLHMQIEKTVKRLIQKHICNKSAQICLALKLNVNKLFHKLNQIYWDLKVTYLLLKTRFKTYNMKSFSQNLMNLKNASLI</sequence>
<protein>
    <recommendedName>
        <fullName evidence="2">M23ase beta-sheet core domain-containing protein</fullName>
    </recommendedName>
</protein>
<dbReference type="Proteomes" id="UP000015530">
    <property type="component" value="Unassembled WGS sequence"/>
</dbReference>
<dbReference type="EMBL" id="AMYD01004225">
    <property type="protein sequence ID" value="EQB43609.1"/>
    <property type="molecule type" value="Genomic_DNA"/>
</dbReference>
<organism evidence="3 4">
    <name type="scientific">Colletotrichum gloeosporioides (strain Cg-14)</name>
    <name type="common">Anthracnose fungus</name>
    <name type="synonym">Glomerella cingulata</name>
    <dbReference type="NCBI Taxonomy" id="1237896"/>
    <lineage>
        <taxon>Eukaryota</taxon>
        <taxon>Fungi</taxon>
        <taxon>Dikarya</taxon>
        <taxon>Ascomycota</taxon>
        <taxon>Pezizomycotina</taxon>
        <taxon>Sordariomycetes</taxon>
        <taxon>Hypocreomycetidae</taxon>
        <taxon>Glomerellales</taxon>
        <taxon>Glomerellaceae</taxon>
        <taxon>Colletotrichum</taxon>
        <taxon>Colletotrichum gloeosporioides species complex</taxon>
    </lineage>
</organism>
<feature type="region of interest" description="Disordered" evidence="1">
    <location>
        <begin position="1"/>
        <end position="29"/>
    </location>
</feature>
<dbReference type="Pfam" id="PF01551">
    <property type="entry name" value="Peptidase_M23"/>
    <property type="match status" value="1"/>
</dbReference>
<dbReference type="PANTHER" id="PTHR21666">
    <property type="entry name" value="PEPTIDASE-RELATED"/>
    <property type="match status" value="1"/>
</dbReference>
<comment type="caution">
    <text evidence="3">The sequence shown here is derived from an EMBL/GenBank/DDBJ whole genome shotgun (WGS) entry which is preliminary data.</text>
</comment>
<evidence type="ECO:0000313" key="4">
    <source>
        <dbReference type="Proteomes" id="UP000015530"/>
    </source>
</evidence>
<dbReference type="PANTHER" id="PTHR21666:SF270">
    <property type="entry name" value="MUREIN HYDROLASE ACTIVATOR ENVC"/>
    <property type="match status" value="1"/>
</dbReference>
<dbReference type="InterPro" id="IPR050570">
    <property type="entry name" value="Cell_wall_metabolism_enzyme"/>
</dbReference>
<evidence type="ECO:0000256" key="1">
    <source>
        <dbReference type="SAM" id="MobiDB-lite"/>
    </source>
</evidence>
<dbReference type="OrthoDB" id="8300333at2759"/>
<dbReference type="Gene3D" id="2.70.70.10">
    <property type="entry name" value="Glucose Permease (Domain IIA)"/>
    <property type="match status" value="1"/>
</dbReference>
<proteinExistence type="predicted"/>
<dbReference type="InterPro" id="IPR016047">
    <property type="entry name" value="M23ase_b-sheet_dom"/>
</dbReference>
<gene>
    <name evidence="3" type="ORF">CGLO_17720</name>
</gene>